<evidence type="ECO:0000259" key="8">
    <source>
        <dbReference type="PROSITE" id="PS51898"/>
    </source>
</evidence>
<dbReference type="GO" id="GO:0003677">
    <property type="term" value="F:DNA binding"/>
    <property type="evidence" value="ECO:0007669"/>
    <property type="project" value="UniProtKB-KW"/>
</dbReference>
<dbReference type="InterPro" id="IPR050090">
    <property type="entry name" value="Tyrosine_recombinase_XerCD"/>
</dbReference>
<organism evidence="9">
    <name type="scientific">Myoviridae sp. ctzS633</name>
    <dbReference type="NCBI Taxonomy" id="2825212"/>
    <lineage>
        <taxon>Viruses</taxon>
        <taxon>Duplodnaviria</taxon>
        <taxon>Heunggongvirae</taxon>
        <taxon>Uroviricota</taxon>
        <taxon>Caudoviricetes</taxon>
    </lineage>
</organism>
<keyword evidence="3" id="KW-0808">Transferase</keyword>
<dbReference type="InterPro" id="IPR013762">
    <property type="entry name" value="Integrase-like_cat_sf"/>
</dbReference>
<evidence type="ECO:0000256" key="2">
    <source>
        <dbReference type="ARBA" id="ARBA00016082"/>
    </source>
</evidence>
<evidence type="ECO:0000256" key="5">
    <source>
        <dbReference type="ARBA" id="ARBA00023125"/>
    </source>
</evidence>
<dbReference type="PROSITE" id="PS51898">
    <property type="entry name" value="TYR_RECOMBINASE"/>
    <property type="match status" value="1"/>
</dbReference>
<dbReference type="GO" id="GO:0016740">
    <property type="term" value="F:transferase activity"/>
    <property type="evidence" value="ECO:0007669"/>
    <property type="project" value="UniProtKB-KW"/>
</dbReference>
<comment type="similarity">
    <text evidence="1">Belongs to the 'phage' integrase family.</text>
</comment>
<evidence type="ECO:0000256" key="1">
    <source>
        <dbReference type="ARBA" id="ARBA00008857"/>
    </source>
</evidence>
<feature type="domain" description="Tyr recombinase" evidence="8">
    <location>
        <begin position="150"/>
        <end position="331"/>
    </location>
</feature>
<evidence type="ECO:0000256" key="3">
    <source>
        <dbReference type="ARBA" id="ARBA00022679"/>
    </source>
</evidence>
<evidence type="ECO:0000256" key="6">
    <source>
        <dbReference type="ARBA" id="ARBA00023172"/>
    </source>
</evidence>
<dbReference type="Pfam" id="PF00589">
    <property type="entry name" value="Phage_integrase"/>
    <property type="match status" value="1"/>
</dbReference>
<evidence type="ECO:0000256" key="7">
    <source>
        <dbReference type="ARBA" id="ARBA00023195"/>
    </source>
</evidence>
<dbReference type="SUPFAM" id="SSF56349">
    <property type="entry name" value="DNA breaking-rejoining enzymes"/>
    <property type="match status" value="1"/>
</dbReference>
<dbReference type="CDD" id="cd01189">
    <property type="entry name" value="INT_ICEBs1_C_like"/>
    <property type="match status" value="1"/>
</dbReference>
<keyword evidence="7" id="KW-1160">Virus entry into host cell</keyword>
<accession>A0A8S5PUP1</accession>
<reference evidence="9" key="1">
    <citation type="journal article" date="2021" name="Proc. Natl. Acad. Sci. U.S.A.">
        <title>A Catalog of Tens of Thousands of Viruses from Human Metagenomes Reveals Hidden Associations with Chronic Diseases.</title>
        <authorList>
            <person name="Tisza M.J."/>
            <person name="Buck C.B."/>
        </authorList>
    </citation>
    <scope>NUCLEOTIDE SEQUENCE</scope>
    <source>
        <strain evidence="9">CtzS633</strain>
    </source>
</reference>
<dbReference type="GO" id="GO:0006310">
    <property type="term" value="P:DNA recombination"/>
    <property type="evidence" value="ECO:0007669"/>
    <property type="project" value="UniProtKB-KW"/>
</dbReference>
<dbReference type="GO" id="GO:0075713">
    <property type="term" value="P:establishment of integrated proviral latency"/>
    <property type="evidence" value="ECO:0007669"/>
    <property type="project" value="UniProtKB-KW"/>
</dbReference>
<proteinExistence type="inferred from homology"/>
<keyword evidence="7" id="KW-0229">DNA integration</keyword>
<keyword evidence="6" id="KW-0233">DNA recombination</keyword>
<dbReference type="GO" id="GO:0015074">
    <property type="term" value="P:DNA integration"/>
    <property type="evidence" value="ECO:0007669"/>
    <property type="project" value="InterPro"/>
</dbReference>
<dbReference type="PANTHER" id="PTHR30349">
    <property type="entry name" value="PHAGE INTEGRASE-RELATED"/>
    <property type="match status" value="1"/>
</dbReference>
<dbReference type="PANTHER" id="PTHR30349:SF41">
    <property type="entry name" value="INTEGRASE_RECOMBINASE PROTEIN MJ0367-RELATED"/>
    <property type="match status" value="1"/>
</dbReference>
<evidence type="ECO:0000313" key="9">
    <source>
        <dbReference type="EMBL" id="DAE10181.1"/>
    </source>
</evidence>
<dbReference type="GO" id="GO:0016787">
    <property type="term" value="F:hydrolase activity"/>
    <property type="evidence" value="ECO:0007669"/>
    <property type="project" value="UniProtKB-KW"/>
</dbReference>
<dbReference type="InterPro" id="IPR011010">
    <property type="entry name" value="DNA_brk_join_enz"/>
</dbReference>
<dbReference type="GO" id="GO:0044826">
    <property type="term" value="P:viral genome integration into host DNA"/>
    <property type="evidence" value="ECO:0007669"/>
    <property type="project" value="UniProtKB-KW"/>
</dbReference>
<dbReference type="Gene3D" id="1.10.443.10">
    <property type="entry name" value="Intergrase catalytic core"/>
    <property type="match status" value="1"/>
</dbReference>
<name>A0A8S5PUP1_9CAUD</name>
<keyword evidence="5" id="KW-0238">DNA-binding</keyword>
<dbReference type="InterPro" id="IPR002104">
    <property type="entry name" value="Integrase_catalytic"/>
</dbReference>
<dbReference type="EMBL" id="BK015505">
    <property type="protein sequence ID" value="DAE10181.1"/>
    <property type="molecule type" value="Genomic_DNA"/>
</dbReference>
<keyword evidence="4" id="KW-0378">Hydrolase</keyword>
<evidence type="ECO:0000256" key="4">
    <source>
        <dbReference type="ARBA" id="ARBA00022801"/>
    </source>
</evidence>
<keyword evidence="7" id="KW-1179">Viral genome integration</keyword>
<protein>
    <recommendedName>
        <fullName evidence="2">Integrase</fullName>
    </recommendedName>
</protein>
<sequence length="354" mass="39535">MKLPEPKKRKSGTWYIQLRLNGVSHYVNGNTAKECRDKARLLKSEYSAGVREIKKGVPTLSEAIDRYIEKRSNSISPSTIYGYRVIQKNRFSEQMKQPIDAKADWQAVCNTEALKCSAKTLRNAYRFIVSVMSENGIALPKITLPPLENKTREWLDPDQIKKVVKAADGTKSDLCVFLALHSLRRSEILGLDWGNIDLENNTIHVSGAIVPDGDKHFVEKPTNKTQASNRIIPIMMPELQKALEAVPEAERNGKLVVCSPALVNRRVNLACRAAGVPEVGTHGLRHSFASLAYHLGLSELETMELGGWSDAGTMRKIYTHLSQKDKAKAQNKMAEFFKNACACACDDKKVLENQ</sequence>